<dbReference type="SUPFAM" id="SSF46785">
    <property type="entry name" value="Winged helix' DNA-binding domain"/>
    <property type="match status" value="1"/>
</dbReference>
<gene>
    <name evidence="6" type="ORF">GDR74_14595</name>
</gene>
<dbReference type="GO" id="GO:0003677">
    <property type="term" value="F:DNA binding"/>
    <property type="evidence" value="ECO:0007669"/>
    <property type="project" value="UniProtKB-KW"/>
</dbReference>
<feature type="region of interest" description="Disordered" evidence="4">
    <location>
        <begin position="234"/>
        <end position="255"/>
    </location>
</feature>
<keyword evidence="7" id="KW-1185">Reference proteome</keyword>
<dbReference type="RefSeq" id="WP_152586988.1">
    <property type="nucleotide sequence ID" value="NZ_CP045423.1"/>
</dbReference>
<evidence type="ECO:0000256" key="2">
    <source>
        <dbReference type="ARBA" id="ARBA00023125"/>
    </source>
</evidence>
<evidence type="ECO:0000313" key="6">
    <source>
        <dbReference type="EMBL" id="QFU17352.1"/>
    </source>
</evidence>
<dbReference type="PRINTS" id="PR00035">
    <property type="entry name" value="HTHGNTR"/>
</dbReference>
<keyword evidence="2" id="KW-0238">DNA-binding</keyword>
<protein>
    <submittedName>
        <fullName evidence="6">FCD domain-containing protein</fullName>
    </submittedName>
</protein>
<feature type="domain" description="HTH gntR-type" evidence="5">
    <location>
        <begin position="7"/>
        <end position="75"/>
    </location>
</feature>
<keyword evidence="1" id="KW-0805">Transcription regulation</keyword>
<keyword evidence="3" id="KW-0804">Transcription</keyword>
<evidence type="ECO:0000256" key="1">
    <source>
        <dbReference type="ARBA" id="ARBA00023015"/>
    </source>
</evidence>
<dbReference type="InterPro" id="IPR036390">
    <property type="entry name" value="WH_DNA-bd_sf"/>
</dbReference>
<sequence length="255" mass="28283">MAVEPLSDSSDFALRQLRLLLESLDGSGDAQLPPERSLSQQMGVGRRALRRALEVLEAEGRIWRRQGKGTFVGPRPPRTEMDLEALSSGTNPLEIMEARLEIEPALARLAALRATNGDIERLKHLAHKTATSADGDMDSRELWDGAFHRAIAEAAGNSLLFVFFDIMNRIRQDPTWRRLREQARSKPGQRHYVNQHGRVVAAIATRDGGAAEQAMREHLETVRASLLRIMTRPSMASHDESLNAPSADEQGRPAA</sequence>
<dbReference type="AlphaFoldDB" id="A0A5P9JWZ7"/>
<evidence type="ECO:0000259" key="5">
    <source>
        <dbReference type="PROSITE" id="PS50949"/>
    </source>
</evidence>
<dbReference type="PANTHER" id="PTHR43537">
    <property type="entry name" value="TRANSCRIPTIONAL REGULATOR, GNTR FAMILY"/>
    <property type="match status" value="1"/>
</dbReference>
<dbReference type="CDD" id="cd07377">
    <property type="entry name" value="WHTH_GntR"/>
    <property type="match status" value="1"/>
</dbReference>
<dbReference type="Gene3D" id="1.20.120.530">
    <property type="entry name" value="GntR ligand-binding domain-like"/>
    <property type="match status" value="1"/>
</dbReference>
<dbReference type="Proteomes" id="UP000325614">
    <property type="component" value="Chromosome"/>
</dbReference>
<dbReference type="GO" id="GO:0003700">
    <property type="term" value="F:DNA-binding transcription factor activity"/>
    <property type="evidence" value="ECO:0007669"/>
    <property type="project" value="InterPro"/>
</dbReference>
<evidence type="ECO:0000313" key="7">
    <source>
        <dbReference type="Proteomes" id="UP000325614"/>
    </source>
</evidence>
<dbReference type="Pfam" id="PF00392">
    <property type="entry name" value="GntR"/>
    <property type="match status" value="1"/>
</dbReference>
<dbReference type="EMBL" id="CP045423">
    <property type="protein sequence ID" value="QFU17352.1"/>
    <property type="molecule type" value="Genomic_DNA"/>
</dbReference>
<dbReference type="SUPFAM" id="SSF48008">
    <property type="entry name" value="GntR ligand-binding domain-like"/>
    <property type="match status" value="1"/>
</dbReference>
<evidence type="ECO:0000256" key="3">
    <source>
        <dbReference type="ARBA" id="ARBA00023163"/>
    </source>
</evidence>
<evidence type="ECO:0000256" key="4">
    <source>
        <dbReference type="SAM" id="MobiDB-lite"/>
    </source>
</evidence>
<accession>A0A5P9JWZ7</accession>
<dbReference type="KEGG" id="mico:GDR74_14595"/>
<dbReference type="InterPro" id="IPR036388">
    <property type="entry name" value="WH-like_DNA-bd_sf"/>
</dbReference>
<name>A0A5P9JWZ7_9HYPH</name>
<reference evidence="6 7" key="1">
    <citation type="submission" date="2019-10" db="EMBL/GenBank/DDBJ databases">
        <title>Isolation, Identification of Microvirga thermotolerans HR1, a novel thermophilic bacterium and Comparative Genomics of the genus Microvirga.</title>
        <authorList>
            <person name="Li J."/>
            <person name="Zhang W."/>
            <person name="Lin M."/>
            <person name="Wang J."/>
        </authorList>
    </citation>
    <scope>NUCLEOTIDE SEQUENCE [LARGE SCALE GENOMIC DNA]</scope>
    <source>
        <strain evidence="6 7">HR1</strain>
    </source>
</reference>
<dbReference type="Pfam" id="PF07729">
    <property type="entry name" value="FCD"/>
    <property type="match status" value="1"/>
</dbReference>
<dbReference type="SMART" id="SM00345">
    <property type="entry name" value="HTH_GNTR"/>
    <property type="match status" value="1"/>
</dbReference>
<dbReference type="InterPro" id="IPR000524">
    <property type="entry name" value="Tscrpt_reg_HTH_GntR"/>
</dbReference>
<dbReference type="SMART" id="SM00895">
    <property type="entry name" value="FCD"/>
    <property type="match status" value="1"/>
</dbReference>
<dbReference type="Gene3D" id="1.10.10.10">
    <property type="entry name" value="Winged helix-like DNA-binding domain superfamily/Winged helix DNA-binding domain"/>
    <property type="match status" value="1"/>
</dbReference>
<dbReference type="InterPro" id="IPR011711">
    <property type="entry name" value="GntR_C"/>
</dbReference>
<dbReference type="PROSITE" id="PS50949">
    <property type="entry name" value="HTH_GNTR"/>
    <property type="match status" value="1"/>
</dbReference>
<dbReference type="InterPro" id="IPR008920">
    <property type="entry name" value="TF_FadR/GntR_C"/>
</dbReference>
<organism evidence="6 7">
    <name type="scientific">Microvirga thermotolerans</name>
    <dbReference type="NCBI Taxonomy" id="2651334"/>
    <lineage>
        <taxon>Bacteria</taxon>
        <taxon>Pseudomonadati</taxon>
        <taxon>Pseudomonadota</taxon>
        <taxon>Alphaproteobacteria</taxon>
        <taxon>Hyphomicrobiales</taxon>
        <taxon>Methylobacteriaceae</taxon>
        <taxon>Microvirga</taxon>
    </lineage>
</organism>
<dbReference type="PANTHER" id="PTHR43537:SF5">
    <property type="entry name" value="UXU OPERON TRANSCRIPTIONAL REGULATOR"/>
    <property type="match status" value="1"/>
</dbReference>
<proteinExistence type="predicted"/>